<feature type="chain" id="PRO_5012415992" evidence="2">
    <location>
        <begin position="25"/>
        <end position="757"/>
    </location>
</feature>
<name>A0A1W2AGF0_9FIRM</name>
<keyword evidence="5" id="KW-1185">Reference proteome</keyword>
<dbReference type="InterPro" id="IPR001119">
    <property type="entry name" value="SLH_dom"/>
</dbReference>
<dbReference type="OrthoDB" id="1706086at2"/>
<evidence type="ECO:0000259" key="3">
    <source>
        <dbReference type="PROSITE" id="PS51272"/>
    </source>
</evidence>
<keyword evidence="2" id="KW-0732">Signal</keyword>
<evidence type="ECO:0000256" key="1">
    <source>
        <dbReference type="ARBA" id="ARBA00022737"/>
    </source>
</evidence>
<proteinExistence type="predicted"/>
<dbReference type="STRING" id="1122930.SAMN02745168_1706"/>
<dbReference type="Proteomes" id="UP000192790">
    <property type="component" value="Unassembled WGS sequence"/>
</dbReference>
<dbReference type="Pfam" id="PF00395">
    <property type="entry name" value="SLH"/>
    <property type="match status" value="2"/>
</dbReference>
<evidence type="ECO:0000313" key="5">
    <source>
        <dbReference type="Proteomes" id="UP000192790"/>
    </source>
</evidence>
<evidence type="ECO:0000256" key="2">
    <source>
        <dbReference type="SAM" id="SignalP"/>
    </source>
</evidence>
<keyword evidence="1" id="KW-0677">Repeat</keyword>
<dbReference type="RefSeq" id="WP_084234405.1">
    <property type="nucleotide sequence ID" value="NZ_FWXW01000004.1"/>
</dbReference>
<dbReference type="EMBL" id="FWXW01000004">
    <property type="protein sequence ID" value="SMC59789.1"/>
    <property type="molecule type" value="Genomic_DNA"/>
</dbReference>
<sequence length="757" mass="78930">MKKLIAALLAAALFCSLAVFPAGASFPDITDEKTAQAVGTLQMLGVVNGLPGGTFNPEGILTRSQFCKMTIVAMGKESSVALYKTRTIFPDAPGTYWASGYINLAASTSVDSGSTRIIRGYPDGTFRPEASIQFDMAVTILMRVLGYGDSDVGMIWPDGYLNTAAEIGLTDGLALSPTSELTRAQAALLFSNLLKTGTKSGASSYLSTISSTLVEDVILISNSATAADGTTGAIQVVGGSEGIYKTVNPAPDSLIGLRGTLALDNKGRALTFLPSSASTQKNFVLNAAAGTYLTCSDGTRLAVSGSTPVYVDGEAGTYSGVWINLSAGTSGTAYYSAAGTLEYLVFTTASSDLNAAVILRGTSFSGNPFVSLFALPTGTYRILKNSSEVTASELRQYDVATYNPDTKTFSVSDLRITGIYENAYPNVDSPSKVTVMGCELAVLPGATDGLSGFKIGDTVTLLLTSSHKVAGALSPDVLRATSVGLVKSVSTSGAEVQLLSGITASGKADMQEYAASQLTGQLVTVGSLRVGYLTLSRLSEQTTESSLDLNTRRLGSISLAENVRLLEKVGNGAVSEISFDDLVQTSIPASKILSAGYDSTGRVNYVLLNDVTGDRYTYGFFLYTPNKTETEVDKDYNSTIAVQTLGGTSEALATGAMFTDGEPGGIAGTIDGKLAAYVSLTPITGIRRSAFSTDSSGTVTVLAGGYLFRVASDVPCYLKSTDSWGNLTRARGFSDNLTVYYDKLPSAGGKIRLIVAN</sequence>
<dbReference type="PROSITE" id="PS51272">
    <property type="entry name" value="SLH"/>
    <property type="match status" value="2"/>
</dbReference>
<accession>A0A1W2AGF0</accession>
<dbReference type="AlphaFoldDB" id="A0A1W2AGF0"/>
<feature type="domain" description="SLH" evidence="3">
    <location>
        <begin position="85"/>
        <end position="155"/>
    </location>
</feature>
<feature type="signal peptide" evidence="2">
    <location>
        <begin position="1"/>
        <end position="24"/>
    </location>
</feature>
<reference evidence="4 5" key="1">
    <citation type="submission" date="2017-04" db="EMBL/GenBank/DDBJ databases">
        <authorList>
            <person name="Afonso C.L."/>
            <person name="Miller P.J."/>
            <person name="Scott M.A."/>
            <person name="Spackman E."/>
            <person name="Goraichik I."/>
            <person name="Dimitrov K.M."/>
            <person name="Suarez D.L."/>
            <person name="Swayne D.E."/>
        </authorList>
    </citation>
    <scope>NUCLEOTIDE SEQUENCE [LARGE SCALE GENOMIC DNA]</scope>
    <source>
        <strain evidence="4 5">DSM 12816</strain>
    </source>
</reference>
<protein>
    <submittedName>
        <fullName evidence="4">S-layer homology domain-containing protein</fullName>
    </submittedName>
</protein>
<gene>
    <name evidence="4" type="ORF">SAMN02745168_1706</name>
</gene>
<evidence type="ECO:0000313" key="4">
    <source>
        <dbReference type="EMBL" id="SMC59789.1"/>
    </source>
</evidence>
<organism evidence="4 5">
    <name type="scientific">Papillibacter cinnamivorans DSM 12816</name>
    <dbReference type="NCBI Taxonomy" id="1122930"/>
    <lineage>
        <taxon>Bacteria</taxon>
        <taxon>Bacillati</taxon>
        <taxon>Bacillota</taxon>
        <taxon>Clostridia</taxon>
        <taxon>Eubacteriales</taxon>
        <taxon>Oscillospiraceae</taxon>
        <taxon>Papillibacter</taxon>
    </lineage>
</organism>
<feature type="domain" description="SLH" evidence="3">
    <location>
        <begin position="21"/>
        <end position="84"/>
    </location>
</feature>